<dbReference type="InterPro" id="IPR014729">
    <property type="entry name" value="Rossmann-like_a/b/a_fold"/>
</dbReference>
<keyword evidence="3" id="KW-0694">RNA-binding</keyword>
<evidence type="ECO:0000256" key="3">
    <source>
        <dbReference type="HAMAP-Rule" id="MF_01539"/>
    </source>
</evidence>
<reference evidence="4 5" key="1">
    <citation type="submission" date="2018-08" db="EMBL/GenBank/DDBJ databases">
        <title>Paenibacillus sp. M4BSY-1, whole genome shotgun sequence.</title>
        <authorList>
            <person name="Tuo L."/>
        </authorList>
    </citation>
    <scope>NUCLEOTIDE SEQUENCE [LARGE SCALE GENOMIC DNA]</scope>
    <source>
        <strain evidence="4 5">M4BSY-1</strain>
    </source>
</reference>
<comment type="function">
    <text evidence="3">Catalyzes the formation of N(4)-acetylcytidine (ac(4)C) at the wobble position of elongator tRNA(Met), using acetate and ATP as substrates. First activates an acetate ion to form acetyladenylate (Ac-AMP) and then transfers the acetyl group to tRNA to form ac(4)C34.</text>
</comment>
<sequence length="414" mass="45690">MRAVGLIVEYNPFHNGHLYHLRQSVKITEAEAVVAVMSGNFLQRGEPAMWDKWTRTRMALQGGCDLVIELPVAYATHAAEWFAYGAVSLLEATGVVDAVCFGTESGELAPLLHAAEIAADEPASFQALLRERLDTGMSYPFAYSSALQAYLTQQGHGDAASFPFDTPNHTLGLHYLIALRRIKGAMQPYTIAREKAQYHQETITDGSIASATAIRKLLLESESLASAHPFVPASTFEGIQECASFGGAPVSWERYMPVLMHKLLTSDAASLAACRDVSEGLEHRFLNALPELRKGSFEELMSLVKTKRYTRTRLQRALLSVLLGHVRDEFTPEKLAGGVNYIRVLGFTEKGRALLKRMRQTSSLPILLSAARPPESYRYLDLDVRASNAYMIGAGGSELSASLYRDYREKPVMI</sequence>
<comment type="caution">
    <text evidence="3">Lacks conserved residue(s) required for the propagation of feature annotation.</text>
</comment>
<feature type="binding site" evidence="3">
    <location>
        <position position="102"/>
    </location>
    <ligand>
        <name>ATP</name>
        <dbReference type="ChEBI" id="CHEBI:30616"/>
    </ligand>
</feature>
<comment type="caution">
    <text evidence="4">The sequence shown here is derived from an EMBL/GenBank/DDBJ whole genome shotgun (WGS) entry which is preliminary data.</text>
</comment>
<name>A0A371PL31_9BACL</name>
<dbReference type="GO" id="GO:0000049">
    <property type="term" value="F:tRNA binding"/>
    <property type="evidence" value="ECO:0007669"/>
    <property type="project" value="UniProtKB-KW"/>
</dbReference>
<dbReference type="GO" id="GO:0006400">
    <property type="term" value="P:tRNA modification"/>
    <property type="evidence" value="ECO:0007669"/>
    <property type="project" value="UniProtKB-UniRule"/>
</dbReference>
<keyword evidence="4" id="KW-0808">Transferase</keyword>
<feature type="binding site" evidence="3">
    <location>
        <position position="193"/>
    </location>
    <ligand>
        <name>ATP</name>
        <dbReference type="ChEBI" id="CHEBI:30616"/>
    </ligand>
</feature>
<dbReference type="PANTHER" id="PTHR37825">
    <property type="entry name" value="TRNA(MET) CYTIDINE ACETATE LIGASE"/>
    <property type="match status" value="1"/>
</dbReference>
<feature type="binding site" evidence="3">
    <location>
        <begin position="7"/>
        <end position="20"/>
    </location>
    <ligand>
        <name>ATP</name>
        <dbReference type="ChEBI" id="CHEBI:30616"/>
    </ligand>
</feature>
<dbReference type="GO" id="GO:0005524">
    <property type="term" value="F:ATP binding"/>
    <property type="evidence" value="ECO:0007669"/>
    <property type="project" value="UniProtKB-KW"/>
</dbReference>
<keyword evidence="3" id="KW-0963">Cytoplasm</keyword>
<dbReference type="GO" id="GO:0016740">
    <property type="term" value="F:transferase activity"/>
    <property type="evidence" value="ECO:0007669"/>
    <property type="project" value="UniProtKB-KW"/>
</dbReference>
<dbReference type="GO" id="GO:0005737">
    <property type="term" value="C:cytoplasm"/>
    <property type="evidence" value="ECO:0007669"/>
    <property type="project" value="UniProtKB-SubCell"/>
</dbReference>
<dbReference type="OrthoDB" id="9769796at2"/>
<keyword evidence="3" id="KW-0067">ATP-binding</keyword>
<dbReference type="Gene3D" id="3.40.50.620">
    <property type="entry name" value="HUPs"/>
    <property type="match status" value="1"/>
</dbReference>
<keyword evidence="5" id="KW-1185">Reference proteome</keyword>
<evidence type="ECO:0000256" key="2">
    <source>
        <dbReference type="ARBA" id="ARBA00022694"/>
    </source>
</evidence>
<protein>
    <recommendedName>
        <fullName evidence="3">tRNA(Met) cytidine acetate ligase</fullName>
        <ecNumber evidence="3">6.3.4.-</ecNumber>
    </recommendedName>
</protein>
<comment type="catalytic activity">
    <reaction evidence="3">
        <text>cytidine(34) in elongator tRNA(Met) + acetate + ATP = N(4)-acetylcytidine(34) in elongator tRNA(Met) + AMP + diphosphate</text>
        <dbReference type="Rhea" id="RHEA:58144"/>
        <dbReference type="Rhea" id="RHEA-COMP:10693"/>
        <dbReference type="Rhea" id="RHEA-COMP:10694"/>
        <dbReference type="ChEBI" id="CHEBI:30089"/>
        <dbReference type="ChEBI" id="CHEBI:30616"/>
        <dbReference type="ChEBI" id="CHEBI:33019"/>
        <dbReference type="ChEBI" id="CHEBI:74900"/>
        <dbReference type="ChEBI" id="CHEBI:82748"/>
        <dbReference type="ChEBI" id="CHEBI:456215"/>
    </reaction>
</comment>
<proteinExistence type="inferred from homology"/>
<dbReference type="PANTHER" id="PTHR37825:SF1">
    <property type="entry name" value="TRNA(MET) CYTIDINE ACETATE LIGASE"/>
    <property type="match status" value="1"/>
</dbReference>
<dbReference type="RefSeq" id="WP_116043430.1">
    <property type="nucleotide sequence ID" value="NZ_QUBQ01000001.1"/>
</dbReference>
<dbReference type="AlphaFoldDB" id="A0A371PL31"/>
<dbReference type="GO" id="GO:0016879">
    <property type="term" value="F:ligase activity, forming carbon-nitrogen bonds"/>
    <property type="evidence" value="ECO:0007669"/>
    <property type="project" value="UniProtKB-UniRule"/>
</dbReference>
<comment type="subcellular location">
    <subcellularLocation>
        <location evidence="3">Cytoplasm</location>
    </subcellularLocation>
</comment>
<accession>A0A371PL31</accession>
<keyword evidence="3" id="KW-0820">tRNA-binding</keyword>
<dbReference type="NCBIfam" id="NF010191">
    <property type="entry name" value="PRK13670.1"/>
    <property type="match status" value="1"/>
</dbReference>
<organism evidence="4 5">
    <name type="scientific">Paenibacillus paeoniae</name>
    <dbReference type="NCBI Taxonomy" id="2292705"/>
    <lineage>
        <taxon>Bacteria</taxon>
        <taxon>Bacillati</taxon>
        <taxon>Bacillota</taxon>
        <taxon>Bacilli</taxon>
        <taxon>Bacillales</taxon>
        <taxon>Paenibacillaceae</taxon>
        <taxon>Paenibacillus</taxon>
    </lineage>
</organism>
<dbReference type="Proteomes" id="UP000261905">
    <property type="component" value="Unassembled WGS sequence"/>
</dbReference>
<keyword evidence="1 3" id="KW-0436">Ligase</keyword>
<dbReference type="EMBL" id="QUBQ01000001">
    <property type="protein sequence ID" value="REK76467.1"/>
    <property type="molecule type" value="Genomic_DNA"/>
</dbReference>
<dbReference type="SUPFAM" id="SSF52374">
    <property type="entry name" value="Nucleotidylyl transferase"/>
    <property type="match status" value="1"/>
</dbReference>
<keyword evidence="2 3" id="KW-0819">tRNA processing</keyword>
<gene>
    <name evidence="3" type="primary">tmcAL</name>
    <name evidence="4" type="ORF">DX130_05350</name>
</gene>
<evidence type="ECO:0000313" key="5">
    <source>
        <dbReference type="Proteomes" id="UP000261905"/>
    </source>
</evidence>
<dbReference type="HAMAP" id="MF_01539">
    <property type="entry name" value="TmcAL"/>
    <property type="match status" value="1"/>
</dbReference>
<dbReference type="EC" id="6.3.4.-" evidence="3"/>
<dbReference type="InterPro" id="IPR008513">
    <property type="entry name" value="tRNA(Met)_cyd_acetate_ligase"/>
</dbReference>
<evidence type="ECO:0000256" key="1">
    <source>
        <dbReference type="ARBA" id="ARBA00022598"/>
    </source>
</evidence>
<keyword evidence="3" id="KW-0547">Nucleotide-binding</keyword>
<evidence type="ECO:0000313" key="4">
    <source>
        <dbReference type="EMBL" id="REK76467.1"/>
    </source>
</evidence>
<comment type="similarity">
    <text evidence="3">Belongs to the TmcAL family.</text>
</comment>
<dbReference type="Pfam" id="PF05636">
    <property type="entry name" value="HIGH_NTase1"/>
    <property type="match status" value="1"/>
</dbReference>
<feature type="binding site" evidence="3">
    <location>
        <position position="168"/>
    </location>
    <ligand>
        <name>ATP</name>
        <dbReference type="ChEBI" id="CHEBI:30616"/>
    </ligand>
</feature>